<proteinExistence type="predicted"/>
<organism evidence="3 4">
    <name type="scientific">Mycena citricolor</name>
    <dbReference type="NCBI Taxonomy" id="2018698"/>
    <lineage>
        <taxon>Eukaryota</taxon>
        <taxon>Fungi</taxon>
        <taxon>Dikarya</taxon>
        <taxon>Basidiomycota</taxon>
        <taxon>Agaricomycotina</taxon>
        <taxon>Agaricomycetes</taxon>
        <taxon>Agaricomycetidae</taxon>
        <taxon>Agaricales</taxon>
        <taxon>Marasmiineae</taxon>
        <taxon>Mycenaceae</taxon>
        <taxon>Mycena</taxon>
    </lineage>
</organism>
<dbReference type="InterPro" id="IPR012171">
    <property type="entry name" value="Fatty_acid_desaturase"/>
</dbReference>
<dbReference type="GO" id="GO:0006629">
    <property type="term" value="P:lipid metabolic process"/>
    <property type="evidence" value="ECO:0007669"/>
    <property type="project" value="InterPro"/>
</dbReference>
<evidence type="ECO:0000259" key="1">
    <source>
        <dbReference type="Pfam" id="PF00487"/>
    </source>
</evidence>
<evidence type="ECO:0000313" key="3">
    <source>
        <dbReference type="EMBL" id="CAK5272619.1"/>
    </source>
</evidence>
<protein>
    <recommendedName>
        <fullName evidence="1">Fatty acid desaturase domain-containing protein</fullName>
    </recommendedName>
</protein>
<comment type="caution">
    <text evidence="3">The sequence shown here is derived from an EMBL/GenBank/DDBJ whole genome shotgun (WGS) entry which is preliminary data.</text>
</comment>
<dbReference type="GO" id="GO:0016491">
    <property type="term" value="F:oxidoreductase activity"/>
    <property type="evidence" value="ECO:0007669"/>
    <property type="project" value="InterPro"/>
</dbReference>
<reference evidence="3" key="1">
    <citation type="submission" date="2023-11" db="EMBL/GenBank/DDBJ databases">
        <authorList>
            <person name="De Vega J J."/>
            <person name="De Vega J J."/>
        </authorList>
    </citation>
    <scope>NUCLEOTIDE SEQUENCE</scope>
</reference>
<sequence length="438" mass="50026">MFTESPEYIKRRNTPFSPPTITWKELRAVIPPELFRKSTFRGMVSFVKDVASVVILFALGQRIDGFAAEVAVARELTPGVASVLKWTLWSAYWYAQSIAMAGCWCLGHEAGHQNVSPYGVVNDTVGYILHTALLTPYFAWKRSHHTHHKTVGSIERDENYVPRTKSELGITTKEQLHEMFEETPLYTLVRMCVMQLLGFQVYLLFNTLGSPHDPAGTNHFSPYSVLFKPEDFWNIVLSDAGLVVTSSLLIKYGMQVGAANLFKQYIFPYLVCLGSAQLRFRRLIERQLCHHWIVMLTYLHHSDPTLPHYRKGQWTFLRGCLATVDRPLLGYIGRLYFHNVSHDHIGHHLFTSIPYYNQPEVTKRIKAVLGVHYNGDNTNTFYALYRSFTTCCYIEDEGDVVMYSNGKGETMREVVQDPGNRRESDAIPDMLTSLHTAG</sequence>
<dbReference type="Proteomes" id="UP001295794">
    <property type="component" value="Unassembled WGS sequence"/>
</dbReference>
<dbReference type="AlphaFoldDB" id="A0AAD2K0X5"/>
<feature type="domain" description="Fatty acid desaturase" evidence="1">
    <location>
        <begin position="88"/>
        <end position="373"/>
    </location>
</feature>
<dbReference type="InterPro" id="IPR005804">
    <property type="entry name" value="FA_desaturase_dom"/>
</dbReference>
<gene>
    <name evidence="2" type="ORF">MYCIT1_LOCUS17936</name>
    <name evidence="3" type="ORF">MYCIT1_LOCUS18387</name>
</gene>
<dbReference type="Pfam" id="PF00487">
    <property type="entry name" value="FA_desaturase"/>
    <property type="match status" value="1"/>
</dbReference>
<keyword evidence="4" id="KW-1185">Reference proteome</keyword>
<dbReference type="PANTHER" id="PTHR32100">
    <property type="entry name" value="OMEGA-6 FATTY ACID DESATURASE, CHLOROPLASTIC"/>
    <property type="match status" value="1"/>
</dbReference>
<accession>A0AAD2K0X5</accession>
<dbReference type="EMBL" id="CAVNYO010000183">
    <property type="protein sequence ID" value="CAK5272619.1"/>
    <property type="molecule type" value="Genomic_DNA"/>
</dbReference>
<name>A0AAD2K0X5_9AGAR</name>
<evidence type="ECO:0000313" key="2">
    <source>
        <dbReference type="EMBL" id="CAK5272304.1"/>
    </source>
</evidence>
<evidence type="ECO:0000313" key="4">
    <source>
        <dbReference type="Proteomes" id="UP001295794"/>
    </source>
</evidence>
<dbReference type="EMBL" id="CAVNYO010000181">
    <property type="protein sequence ID" value="CAK5272304.1"/>
    <property type="molecule type" value="Genomic_DNA"/>
</dbReference>